<feature type="coiled-coil region" evidence="1">
    <location>
        <begin position="6"/>
        <end position="33"/>
    </location>
</feature>
<organism evidence="2 3">
    <name type="scientific">Streptomyces phage Annadreamy</name>
    <dbReference type="NCBI Taxonomy" id="2250335"/>
    <lineage>
        <taxon>Viruses</taxon>
        <taxon>Duplodnaviria</taxon>
        <taxon>Heunggongvirae</taxon>
        <taxon>Uroviricota</taxon>
        <taxon>Caudoviricetes</taxon>
        <taxon>Stanwilliamsviridae</taxon>
        <taxon>Loccivirinae</taxon>
        <taxon>Annadreamyvirus</taxon>
        <taxon>Annadreamyvirus annadreamy</taxon>
    </lineage>
</organism>
<dbReference type="RefSeq" id="YP_009839190.1">
    <property type="nucleotide sequence ID" value="NC_048719.1"/>
</dbReference>
<evidence type="ECO:0000256" key="1">
    <source>
        <dbReference type="SAM" id="Coils"/>
    </source>
</evidence>
<reference evidence="2 3" key="1">
    <citation type="submission" date="2018-06" db="EMBL/GenBank/DDBJ databases">
        <authorList>
            <person name="Moussa A."/>
            <person name="Couoh J.M."/>
            <person name="Harbem L."/>
            <person name="Okocha J.C."/>
            <person name="Taylor D."/>
            <person name="Teutsch A.B."/>
            <person name="Smith B.R."/>
            <person name="Suri N."/>
            <person name="Layton S.R."/>
            <person name="Kim T."/>
            <person name="Hughes L.E."/>
            <person name="Garlena R.A."/>
            <person name="Russell D.A."/>
            <person name="Pope W.H."/>
            <person name="Jacobs-Sera D."/>
            <person name="Hatfull G.F."/>
        </authorList>
    </citation>
    <scope>NUCLEOTIDE SEQUENCE [LARGE SCALE GENOMIC DNA]</scope>
</reference>
<gene>
    <name evidence="2" type="primary">257</name>
    <name evidence="2" type="ORF">SEA_ANNADREAMY_257</name>
</gene>
<dbReference type="KEGG" id="vg:55609399"/>
<sequence length="76" mass="8523">MHRTKLEILAERIEKARKELAILEGMATGLENIPLNVKCTGCGELLATEKDFAGHFLVPDEQLLNTGYCPNNRRNI</sequence>
<dbReference type="EMBL" id="MH536811">
    <property type="protein sequence ID" value="AXG66336.1"/>
    <property type="molecule type" value="Genomic_DNA"/>
</dbReference>
<accession>A0A345GTR4</accession>
<protein>
    <submittedName>
        <fullName evidence="2">Uncharacterized protein</fullName>
    </submittedName>
</protein>
<name>A0A345GTR4_9CAUD</name>
<dbReference type="GeneID" id="55609399"/>
<proteinExistence type="predicted"/>
<evidence type="ECO:0000313" key="3">
    <source>
        <dbReference type="Proteomes" id="UP000259354"/>
    </source>
</evidence>
<evidence type="ECO:0000313" key="2">
    <source>
        <dbReference type="EMBL" id="AXG66336.1"/>
    </source>
</evidence>
<keyword evidence="1" id="KW-0175">Coiled coil</keyword>
<keyword evidence="3" id="KW-1185">Reference proteome</keyword>
<dbReference type="Proteomes" id="UP000259354">
    <property type="component" value="Segment"/>
</dbReference>